<name>A0ACB9IJS5_9ASTR</name>
<reference evidence="1 2" key="2">
    <citation type="journal article" date="2022" name="Mol. Ecol. Resour.">
        <title>The genomes of chicory, endive, great burdock and yacon provide insights into Asteraceae paleo-polyploidization history and plant inulin production.</title>
        <authorList>
            <person name="Fan W."/>
            <person name="Wang S."/>
            <person name="Wang H."/>
            <person name="Wang A."/>
            <person name="Jiang F."/>
            <person name="Liu H."/>
            <person name="Zhao H."/>
            <person name="Xu D."/>
            <person name="Zhang Y."/>
        </authorList>
    </citation>
    <scope>NUCLEOTIDE SEQUENCE [LARGE SCALE GENOMIC DNA]</scope>
    <source>
        <strain evidence="2">cv. Yunnan</strain>
        <tissue evidence="1">Leaves</tissue>
    </source>
</reference>
<accession>A0ACB9IJS5</accession>
<proteinExistence type="predicted"/>
<evidence type="ECO:0000313" key="2">
    <source>
        <dbReference type="Proteomes" id="UP001056120"/>
    </source>
</evidence>
<sequence length="801" mass="88312">MHRLLVQLSPKKTEQKPSAATKSVADKLTKSAAKSAADKAKTSAAKVSTVDKARSKRKPSAATKSAAAQAKPSAATPAATDMPKSSAVTAAADSENIIRESHIARETPSEVSLLGLGSLPGSIEQPFEPFLSSLNLSVEEPDQSDVPSPTTTIKEVLIGLASETPNPSSSPLKVHSRSNERVDVDEAVTTAGPSNDQEDSDNIFKTSTTATHGEGVSSKTPLTERNPRRQETTGDGDAEARPTAPSGSKDSTTVDEDRLKLHNLELTARVAMLEAEVSKLRHQVSMHEAHQCPTLATPSLVSVGTQTDAYLSTDATKKGEVVSLEEDTDSLDDWIQEQVVLQSSLFKLAFVQIHDFPASDNEEEETSEDWKLVVRAVDEMLNGTEDTEQTNTPFSIIPEAAAIIGKSSTPQLLRSSKKLEFDSILAWGYDGSAERFWIGWEFSGVEELNWNSLNALQVLQSTTQQISQQNFPLAAAAERKLTPSNLEITRSSLLTEEEVLGLRRFLYAFLVKDLDVLGWVSTKSLDHTLLLSNGSSLTINTRNILSLPTDFLYKIFELRENICNVNSLESQAMIATLKAKIEQVGRITEEVYVSNSDTDTDSASPRVDICTAAYGSRSTIIEMLKEVTSPECKSNEANDLPMFTSQIANEAEAEILTAQQSAVAAISEARAEASNVNKGKGIMTEEDEEWLRKEKKEKEEKRRRREEEEMADLKKAQERKTAILLREQTIQLYARQLDELKRKIPAVDQIEEDAAMLFNCRNSSIKRRKNWRKRRKKKLSSSKSHYLLSRRRVVARNPPSL</sequence>
<dbReference type="Proteomes" id="UP001056120">
    <property type="component" value="Linkage Group LG08"/>
</dbReference>
<protein>
    <submittedName>
        <fullName evidence="1">Uncharacterized protein</fullName>
    </submittedName>
</protein>
<organism evidence="1 2">
    <name type="scientific">Smallanthus sonchifolius</name>
    <dbReference type="NCBI Taxonomy" id="185202"/>
    <lineage>
        <taxon>Eukaryota</taxon>
        <taxon>Viridiplantae</taxon>
        <taxon>Streptophyta</taxon>
        <taxon>Embryophyta</taxon>
        <taxon>Tracheophyta</taxon>
        <taxon>Spermatophyta</taxon>
        <taxon>Magnoliopsida</taxon>
        <taxon>eudicotyledons</taxon>
        <taxon>Gunneridae</taxon>
        <taxon>Pentapetalae</taxon>
        <taxon>asterids</taxon>
        <taxon>campanulids</taxon>
        <taxon>Asterales</taxon>
        <taxon>Asteraceae</taxon>
        <taxon>Asteroideae</taxon>
        <taxon>Heliantheae alliance</taxon>
        <taxon>Millerieae</taxon>
        <taxon>Smallanthus</taxon>
    </lineage>
</organism>
<keyword evidence="2" id="KW-1185">Reference proteome</keyword>
<gene>
    <name evidence="1" type="ORF">L1987_23881</name>
</gene>
<reference evidence="2" key="1">
    <citation type="journal article" date="2022" name="Mol. Ecol. Resour.">
        <title>The genomes of chicory, endive, great burdock and yacon provide insights into Asteraceae palaeo-polyploidization history and plant inulin production.</title>
        <authorList>
            <person name="Fan W."/>
            <person name="Wang S."/>
            <person name="Wang H."/>
            <person name="Wang A."/>
            <person name="Jiang F."/>
            <person name="Liu H."/>
            <person name="Zhao H."/>
            <person name="Xu D."/>
            <person name="Zhang Y."/>
        </authorList>
    </citation>
    <scope>NUCLEOTIDE SEQUENCE [LARGE SCALE GENOMIC DNA]</scope>
    <source>
        <strain evidence="2">cv. Yunnan</strain>
    </source>
</reference>
<comment type="caution">
    <text evidence="1">The sequence shown here is derived from an EMBL/GenBank/DDBJ whole genome shotgun (WGS) entry which is preliminary data.</text>
</comment>
<evidence type="ECO:0000313" key="1">
    <source>
        <dbReference type="EMBL" id="KAI3807943.1"/>
    </source>
</evidence>
<dbReference type="EMBL" id="CM042025">
    <property type="protein sequence ID" value="KAI3807943.1"/>
    <property type="molecule type" value="Genomic_DNA"/>
</dbReference>